<organism evidence="3 4">
    <name type="scientific">Pararge aegeria aegeria</name>
    <dbReference type="NCBI Taxonomy" id="348720"/>
    <lineage>
        <taxon>Eukaryota</taxon>
        <taxon>Metazoa</taxon>
        <taxon>Ecdysozoa</taxon>
        <taxon>Arthropoda</taxon>
        <taxon>Hexapoda</taxon>
        <taxon>Insecta</taxon>
        <taxon>Pterygota</taxon>
        <taxon>Neoptera</taxon>
        <taxon>Endopterygota</taxon>
        <taxon>Lepidoptera</taxon>
        <taxon>Glossata</taxon>
        <taxon>Ditrysia</taxon>
        <taxon>Papilionoidea</taxon>
        <taxon>Nymphalidae</taxon>
        <taxon>Satyrinae</taxon>
        <taxon>Satyrini</taxon>
        <taxon>Parargina</taxon>
        <taxon>Pararge</taxon>
    </lineage>
</organism>
<comment type="subcellular location">
    <subcellularLocation>
        <location evidence="1">Nucleus</location>
    </subcellularLocation>
</comment>
<evidence type="ECO:0000313" key="3">
    <source>
        <dbReference type="EMBL" id="CAH2243226.1"/>
    </source>
</evidence>
<name>A0A8S4S088_9NEOP</name>
<dbReference type="InterPro" id="IPR009057">
    <property type="entry name" value="Homeodomain-like_sf"/>
</dbReference>
<sequence length="86" mass="10013">MVRKYKKKGTRTQEVDEESMKLATDDVIQGRLSYRKAALKYNIKTSTLESRVKKFKDGSNTDRPPRTFHSKFTSLQVFSLEEETHA</sequence>
<keyword evidence="4" id="KW-1185">Reference proteome</keyword>
<reference evidence="3" key="1">
    <citation type="submission" date="2022-03" db="EMBL/GenBank/DDBJ databases">
        <authorList>
            <person name="Lindestad O."/>
        </authorList>
    </citation>
    <scope>NUCLEOTIDE SEQUENCE</scope>
</reference>
<dbReference type="EMBL" id="CAKXAJ010025722">
    <property type="protein sequence ID" value="CAH2243226.1"/>
    <property type="molecule type" value="Genomic_DNA"/>
</dbReference>
<evidence type="ECO:0000259" key="2">
    <source>
        <dbReference type="Pfam" id="PF05225"/>
    </source>
</evidence>
<protein>
    <submittedName>
        <fullName evidence="3">Jg18713 protein</fullName>
    </submittedName>
</protein>
<evidence type="ECO:0000313" key="4">
    <source>
        <dbReference type="Proteomes" id="UP000838756"/>
    </source>
</evidence>
<evidence type="ECO:0000256" key="1">
    <source>
        <dbReference type="ARBA" id="ARBA00004123"/>
    </source>
</evidence>
<dbReference type="GO" id="GO:0003677">
    <property type="term" value="F:DNA binding"/>
    <property type="evidence" value="ECO:0007669"/>
    <property type="project" value="InterPro"/>
</dbReference>
<gene>
    <name evidence="3" type="primary">jg18713</name>
    <name evidence="3" type="ORF">PAEG_LOCUS19394</name>
</gene>
<dbReference type="OrthoDB" id="7419437at2759"/>
<dbReference type="GO" id="GO:0005634">
    <property type="term" value="C:nucleus"/>
    <property type="evidence" value="ECO:0007669"/>
    <property type="project" value="UniProtKB-SubCell"/>
</dbReference>
<accession>A0A8S4S088</accession>
<dbReference type="SUPFAM" id="SSF46689">
    <property type="entry name" value="Homeodomain-like"/>
    <property type="match status" value="1"/>
</dbReference>
<comment type="caution">
    <text evidence="3">The sequence shown here is derived from an EMBL/GenBank/DDBJ whole genome shotgun (WGS) entry which is preliminary data.</text>
</comment>
<dbReference type="Proteomes" id="UP000838756">
    <property type="component" value="Unassembled WGS sequence"/>
</dbReference>
<feature type="domain" description="HTH psq-type" evidence="2">
    <location>
        <begin position="16"/>
        <end position="54"/>
    </location>
</feature>
<dbReference type="InterPro" id="IPR007889">
    <property type="entry name" value="HTH_Psq"/>
</dbReference>
<dbReference type="AlphaFoldDB" id="A0A8S4S088"/>
<dbReference type="Gene3D" id="1.10.10.60">
    <property type="entry name" value="Homeodomain-like"/>
    <property type="match status" value="1"/>
</dbReference>
<dbReference type="Pfam" id="PF05225">
    <property type="entry name" value="HTH_psq"/>
    <property type="match status" value="1"/>
</dbReference>
<proteinExistence type="predicted"/>